<dbReference type="Gene3D" id="1.25.40.10">
    <property type="entry name" value="Tetratricopeptide repeat domain"/>
    <property type="match status" value="3"/>
</dbReference>
<dbReference type="HOGENOM" id="CLU_482858_0_0_2"/>
<name>D3E3C5_METRM</name>
<sequence>MSSQLEELKKEFQIAEYNLDFDRLHTLCDKILEHDPNLIEYKQYIAISYFLSEDYENCIKEYSIYLDRREKDADDAYILAMSHLHLNNESEAMSIIEGFDEIDSLELKLKAYHDIKHYYKAIKAGNELLDIDSSNDEALQTMSEIYDELNNTEMSLFYEWELCKLKPAFKGFHLMRLYELGRYEEVIEIFERNPDDFKCDLLHYPFNFLIGSSYCEIGKHMDALKYLYRSNQLHECRDTGLQIARNYYILKDYEMAYKILKGVAVKEGLLDYDDSLSDDELLNDNSLLLLDEDGLEDDSLLLSDNETLNDDSLLLSEDKTLNNDSLFLREDKTLEQIMDKYCKGAPEEKADEKTCNEEEKETEVLSDIQILDQMLLELDIDESHYTQVEEEPSYFKETDEDSIDGDEDIDIVDANILRMMSEVCLYLKRYDECIMIANRLLSVSDRYDEIVNVISAYYLEMEDEWKADEWYLLLPIELAFNKPFVYTIARNLSLIGESDRALKIYSTIEKLIDESPYLLYERAGLYKRIGEKELAMKDLDKYNEIALKYLYENGEPEVKYEDLE</sequence>
<dbReference type="GeneID" id="8770837"/>
<evidence type="ECO:0000313" key="1">
    <source>
        <dbReference type="EMBL" id="ADC47036.1"/>
    </source>
</evidence>
<dbReference type="KEGG" id="mru:mru_1186"/>
<dbReference type="AlphaFoldDB" id="D3E3C5"/>
<dbReference type="InterPro" id="IPR011990">
    <property type="entry name" value="TPR-like_helical_dom_sf"/>
</dbReference>
<reference evidence="1 2" key="1">
    <citation type="journal article" date="2010" name="PLoS ONE">
        <title>The genome sequence of the rumen methanogen Methanobrevibacter ruminantium reveals new possibilities for controlling ruminant methane emissions.</title>
        <authorList>
            <person name="Leahy S.C."/>
            <person name="Kelly W.J."/>
            <person name="Altermann E."/>
            <person name="Ronimus R.S."/>
            <person name="Yeoman C.J."/>
            <person name="Pacheco D.M."/>
            <person name="Li D."/>
            <person name="Kong Z."/>
            <person name="McTavish S."/>
            <person name="Sang C."/>
            <person name="Lambie S.C."/>
            <person name="Janssen P.H."/>
            <person name="Dey D."/>
            <person name="Attwood G.T."/>
        </authorList>
    </citation>
    <scope>NUCLEOTIDE SEQUENCE [LARGE SCALE GENOMIC DNA]</scope>
    <source>
        <strain evidence="2">ATCC 35063 / DSM 1093 / JCM 13430 / OCM 146 / M1</strain>
    </source>
</reference>
<dbReference type="EMBL" id="CP001719">
    <property type="protein sequence ID" value="ADC47036.1"/>
    <property type="molecule type" value="Genomic_DNA"/>
</dbReference>
<organism evidence="1 2">
    <name type="scientific">Methanobrevibacter ruminantium (strain ATCC 35063 / DSM 1093 / JCM 13430 / OCM 146 / M1)</name>
    <name type="common">Methanobacterium ruminantium</name>
    <dbReference type="NCBI Taxonomy" id="634498"/>
    <lineage>
        <taxon>Archaea</taxon>
        <taxon>Methanobacteriati</taxon>
        <taxon>Methanobacteriota</taxon>
        <taxon>Methanomada group</taxon>
        <taxon>Methanobacteria</taxon>
        <taxon>Methanobacteriales</taxon>
        <taxon>Methanobacteriaceae</taxon>
        <taxon>Methanobrevibacter</taxon>
    </lineage>
</organism>
<gene>
    <name evidence="1" type="ordered locus">mru_1186</name>
</gene>
<dbReference type="STRING" id="634498.mru_1186"/>
<dbReference type="eggNOG" id="arCOG03038">
    <property type="taxonomic scope" value="Archaea"/>
</dbReference>
<dbReference type="RefSeq" id="WP_012955985.1">
    <property type="nucleotide sequence ID" value="NC_013790.1"/>
</dbReference>
<protein>
    <submittedName>
        <fullName evidence="1">TPR repeat-containing protein</fullName>
    </submittedName>
</protein>
<dbReference type="Proteomes" id="UP000008680">
    <property type="component" value="Chromosome"/>
</dbReference>
<evidence type="ECO:0000313" key="2">
    <source>
        <dbReference type="Proteomes" id="UP000008680"/>
    </source>
</evidence>
<dbReference type="PATRIC" id="fig|634498.28.peg.1187"/>
<accession>D3E3C5</accession>
<dbReference type="SUPFAM" id="SSF48452">
    <property type="entry name" value="TPR-like"/>
    <property type="match status" value="3"/>
</dbReference>
<proteinExistence type="predicted"/>
<keyword evidence="2" id="KW-1185">Reference proteome</keyword>